<evidence type="ECO:0000313" key="5">
    <source>
        <dbReference type="Proteomes" id="UP000565468"/>
    </source>
</evidence>
<evidence type="ECO:0000256" key="2">
    <source>
        <dbReference type="SAM" id="Phobius"/>
    </source>
</evidence>
<feature type="domain" description="DUF4367" evidence="3">
    <location>
        <begin position="167"/>
        <end position="278"/>
    </location>
</feature>
<dbReference type="Pfam" id="PF14285">
    <property type="entry name" value="DUF4367"/>
    <property type="match status" value="1"/>
</dbReference>
<comment type="caution">
    <text evidence="4">The sequence shown here is derived from an EMBL/GenBank/DDBJ whole genome shotgun (WGS) entry which is preliminary data.</text>
</comment>
<keyword evidence="5" id="KW-1185">Reference proteome</keyword>
<dbReference type="AlphaFoldDB" id="A0A848M724"/>
<sequence length="280" mass="31527">MSNEKFDERFDQAFEEAFDAAASKVDSPYPAPDTKQQSWQKIKQQLDHKKKRRKRKQHYQIAGVIAASVVGGAVIFSPPAMTQAISPIYQQVKDFGDGILQVVSGRDEPKQEDYSRAKTPPPPGYFDDDPEAEMHGYKENSAVAESNSADYDFTLEEVKQQATFVLPEFKYIPEGFEFDDIRVTELKRTDPINWVTTLYLNDKGQSLTFSIHNLADGRKVTVGVLGELSEITLKSGDKGQFMELSNGHNNVDFIHDNLRIIISGPFGKDELLKIANSMEQ</sequence>
<feature type="compositionally biased region" description="Polar residues" evidence="1">
    <location>
        <begin position="34"/>
        <end position="43"/>
    </location>
</feature>
<dbReference type="Proteomes" id="UP000565468">
    <property type="component" value="Unassembled WGS sequence"/>
</dbReference>
<dbReference type="InterPro" id="IPR025377">
    <property type="entry name" value="DUF4367"/>
</dbReference>
<feature type="region of interest" description="Disordered" evidence="1">
    <location>
        <begin position="21"/>
        <end position="55"/>
    </location>
</feature>
<evidence type="ECO:0000259" key="3">
    <source>
        <dbReference type="Pfam" id="PF14285"/>
    </source>
</evidence>
<reference evidence="4 5" key="1">
    <citation type="submission" date="2020-04" db="EMBL/GenBank/DDBJ databases">
        <title>Paenibacillus algicola sp. nov., a novel marine bacterium producing alginate lyase.</title>
        <authorList>
            <person name="Huang H."/>
        </authorList>
    </citation>
    <scope>NUCLEOTIDE SEQUENCE [LARGE SCALE GENOMIC DNA]</scope>
    <source>
        <strain evidence="4 5">L7-75</strain>
    </source>
</reference>
<name>A0A848M724_PAELE</name>
<keyword evidence="2" id="KW-0812">Transmembrane</keyword>
<gene>
    <name evidence="4" type="ORF">HII30_08885</name>
</gene>
<feature type="region of interest" description="Disordered" evidence="1">
    <location>
        <begin position="105"/>
        <end position="124"/>
    </location>
</feature>
<keyword evidence="2" id="KW-0472">Membrane</keyword>
<organism evidence="4 5">
    <name type="scientific">Paenibacillus lemnae</name>
    <dbReference type="NCBI Taxonomy" id="1330551"/>
    <lineage>
        <taxon>Bacteria</taxon>
        <taxon>Bacillati</taxon>
        <taxon>Bacillota</taxon>
        <taxon>Bacilli</taxon>
        <taxon>Bacillales</taxon>
        <taxon>Paenibacillaceae</taxon>
        <taxon>Paenibacillus</taxon>
    </lineage>
</organism>
<evidence type="ECO:0000256" key="1">
    <source>
        <dbReference type="SAM" id="MobiDB-lite"/>
    </source>
</evidence>
<feature type="transmembrane region" description="Helical" evidence="2">
    <location>
        <begin position="59"/>
        <end position="81"/>
    </location>
</feature>
<dbReference type="RefSeq" id="WP_169504671.1">
    <property type="nucleotide sequence ID" value="NZ_JABBPN010000006.1"/>
</dbReference>
<protein>
    <submittedName>
        <fullName evidence="4">DUF4367 domain-containing protein</fullName>
    </submittedName>
</protein>
<feature type="compositionally biased region" description="Basic and acidic residues" evidence="1">
    <location>
        <begin position="105"/>
        <end position="116"/>
    </location>
</feature>
<accession>A0A848M724</accession>
<proteinExistence type="predicted"/>
<dbReference type="EMBL" id="JABBPN010000006">
    <property type="protein sequence ID" value="NMO95882.1"/>
    <property type="molecule type" value="Genomic_DNA"/>
</dbReference>
<evidence type="ECO:0000313" key="4">
    <source>
        <dbReference type="EMBL" id="NMO95882.1"/>
    </source>
</evidence>
<keyword evidence="2" id="KW-1133">Transmembrane helix</keyword>